<dbReference type="AlphaFoldDB" id="A0A418VUI7"/>
<gene>
    <name evidence="11" type="primary">paaK</name>
    <name evidence="12" type="ORF">D3874_22205</name>
    <name evidence="11" type="ORF">D3874_27440</name>
</gene>
<protein>
    <submittedName>
        <fullName evidence="11">Phenylacetate-CoA oxygenase/reductase subunit PaaK</fullName>
    </submittedName>
</protein>
<dbReference type="SUPFAM" id="SSF52343">
    <property type="entry name" value="Ferredoxin reductase-like, C-terminal NADP-linked domain"/>
    <property type="match status" value="1"/>
</dbReference>
<dbReference type="SUPFAM" id="SSF54292">
    <property type="entry name" value="2Fe-2S ferredoxin-like"/>
    <property type="match status" value="1"/>
</dbReference>
<evidence type="ECO:0000256" key="7">
    <source>
        <dbReference type="ARBA" id="ARBA00023004"/>
    </source>
</evidence>
<proteinExistence type="predicted"/>
<evidence type="ECO:0000256" key="4">
    <source>
        <dbReference type="ARBA" id="ARBA00022723"/>
    </source>
</evidence>
<feature type="domain" description="FAD-binding FR-type" evidence="10">
    <location>
        <begin position="2"/>
        <end position="106"/>
    </location>
</feature>
<dbReference type="EMBL" id="QYUK01000011">
    <property type="protein sequence ID" value="RJF89349.1"/>
    <property type="molecule type" value="Genomic_DNA"/>
</dbReference>
<evidence type="ECO:0000256" key="8">
    <source>
        <dbReference type="ARBA" id="ARBA00023014"/>
    </source>
</evidence>
<dbReference type="Gene3D" id="2.40.30.10">
    <property type="entry name" value="Translation factors"/>
    <property type="match status" value="1"/>
</dbReference>
<keyword evidence="3" id="KW-0001">2Fe-2S</keyword>
<keyword evidence="6" id="KW-0560">Oxidoreductase</keyword>
<dbReference type="PANTHER" id="PTHR47354:SF8">
    <property type="entry name" value="1,2-PHENYLACETYL-COA EPOXIDASE, SUBUNIT E"/>
    <property type="match status" value="1"/>
</dbReference>
<dbReference type="InterPro" id="IPR050415">
    <property type="entry name" value="MRET"/>
</dbReference>
<dbReference type="SUPFAM" id="SSF63380">
    <property type="entry name" value="Riboflavin synthase domain-like"/>
    <property type="match status" value="1"/>
</dbReference>
<dbReference type="InterPro" id="IPR039261">
    <property type="entry name" value="FNR_nucleotide-bd"/>
</dbReference>
<sequence length="354" mass="39018">MSQFHQLKVKDIQRETRDAVVVTFDVPEGLAADYRFIQGQYLTLRTTIGGEGVRRSYSICSGVQDSQLRVAIKRVADGVFSSWAQEMLKPGAFLDVAPPEGRFHMPLEPAARRHYLALAAGSGITPILSIMKTTLAAEPGSRFTLVYGNRSSSSVLFGQELGDLKDLYLERLNLIYIMSREQQDIDLFNGRIDADKCAELFARWIPVGDVDGVFVCGPEAMTRSVLTVLEEHGIPRTSIKAELFGTDQPVRAPRPVQAGPGIHATAIIDGRAREFEIDRGGETILDAALRQGVELPYSCKGGVCSTCRAHVVEGEVDMDVHFGLEDYEIARGYILTCQSYPAGDRVVVDFDHQH</sequence>
<dbReference type="GO" id="GO:0051537">
    <property type="term" value="F:2 iron, 2 sulfur cluster binding"/>
    <property type="evidence" value="ECO:0007669"/>
    <property type="project" value="UniProtKB-KW"/>
</dbReference>
<dbReference type="PROSITE" id="PS51085">
    <property type="entry name" value="2FE2S_FER_2"/>
    <property type="match status" value="1"/>
</dbReference>
<feature type="domain" description="2Fe-2S ferredoxin-type" evidence="9">
    <location>
        <begin position="262"/>
        <end position="354"/>
    </location>
</feature>
<evidence type="ECO:0000313" key="13">
    <source>
        <dbReference type="Proteomes" id="UP000284605"/>
    </source>
</evidence>
<evidence type="ECO:0000313" key="12">
    <source>
        <dbReference type="EMBL" id="RJF89349.1"/>
    </source>
</evidence>
<dbReference type="Proteomes" id="UP000284605">
    <property type="component" value="Unassembled WGS sequence"/>
</dbReference>
<evidence type="ECO:0000259" key="9">
    <source>
        <dbReference type="PROSITE" id="PS51085"/>
    </source>
</evidence>
<accession>A0A418VUI7</accession>
<dbReference type="Pfam" id="PF00111">
    <property type="entry name" value="Fer2"/>
    <property type="match status" value="1"/>
</dbReference>
<evidence type="ECO:0000313" key="11">
    <source>
        <dbReference type="EMBL" id="RJF80816.1"/>
    </source>
</evidence>
<dbReference type="PRINTS" id="PR00410">
    <property type="entry name" value="PHEHYDRXLASE"/>
</dbReference>
<keyword evidence="8" id="KW-0411">Iron-sulfur</keyword>
<comment type="caution">
    <text evidence="11">The sequence shown here is derived from an EMBL/GenBank/DDBJ whole genome shotgun (WGS) entry which is preliminary data.</text>
</comment>
<dbReference type="PROSITE" id="PS00197">
    <property type="entry name" value="2FE2S_FER_1"/>
    <property type="match status" value="1"/>
</dbReference>
<dbReference type="InterPro" id="IPR036010">
    <property type="entry name" value="2Fe-2S_ferredoxin-like_sf"/>
</dbReference>
<dbReference type="InterPro" id="IPR008333">
    <property type="entry name" value="Cbr1-like_FAD-bd_dom"/>
</dbReference>
<keyword evidence="5" id="KW-0274">FAD</keyword>
<dbReference type="InterPro" id="IPR012675">
    <property type="entry name" value="Beta-grasp_dom_sf"/>
</dbReference>
<dbReference type="CDD" id="cd06214">
    <property type="entry name" value="PA_degradation_oxidoreductase_like"/>
    <property type="match status" value="1"/>
</dbReference>
<dbReference type="NCBIfam" id="TIGR02160">
    <property type="entry name" value="PA_CoA_Oxy5"/>
    <property type="match status" value="1"/>
</dbReference>
<dbReference type="Pfam" id="PF00175">
    <property type="entry name" value="NAD_binding_1"/>
    <property type="match status" value="1"/>
</dbReference>
<dbReference type="InterPro" id="IPR006058">
    <property type="entry name" value="2Fe2S_fd_BS"/>
</dbReference>
<dbReference type="InterPro" id="IPR017927">
    <property type="entry name" value="FAD-bd_FR_type"/>
</dbReference>
<dbReference type="GO" id="GO:0010124">
    <property type="term" value="P:phenylacetate catabolic process"/>
    <property type="evidence" value="ECO:0007669"/>
    <property type="project" value="InterPro"/>
</dbReference>
<dbReference type="Gene3D" id="3.10.20.30">
    <property type="match status" value="1"/>
</dbReference>
<dbReference type="InterPro" id="IPR001433">
    <property type="entry name" value="OxRdtase_FAD/NAD-bd"/>
</dbReference>
<dbReference type="GO" id="GO:0046872">
    <property type="term" value="F:metal ion binding"/>
    <property type="evidence" value="ECO:0007669"/>
    <property type="project" value="UniProtKB-KW"/>
</dbReference>
<evidence type="ECO:0000256" key="5">
    <source>
        <dbReference type="ARBA" id="ARBA00022827"/>
    </source>
</evidence>
<dbReference type="EMBL" id="QYUK01000016">
    <property type="protein sequence ID" value="RJF80816.1"/>
    <property type="molecule type" value="Genomic_DNA"/>
</dbReference>
<evidence type="ECO:0000259" key="10">
    <source>
        <dbReference type="PROSITE" id="PS51384"/>
    </source>
</evidence>
<organism evidence="11 13">
    <name type="scientific">Oleomonas cavernae</name>
    <dbReference type="NCBI Taxonomy" id="2320859"/>
    <lineage>
        <taxon>Bacteria</taxon>
        <taxon>Pseudomonadati</taxon>
        <taxon>Pseudomonadota</taxon>
        <taxon>Alphaproteobacteria</taxon>
        <taxon>Acetobacterales</taxon>
        <taxon>Acetobacteraceae</taxon>
        <taxon>Oleomonas</taxon>
    </lineage>
</organism>
<dbReference type="InterPro" id="IPR011884">
    <property type="entry name" value="PaaE"/>
</dbReference>
<name>A0A418VUI7_9PROT</name>
<dbReference type="PROSITE" id="PS51384">
    <property type="entry name" value="FAD_FR"/>
    <property type="match status" value="1"/>
</dbReference>
<dbReference type="OrthoDB" id="9792185at2"/>
<dbReference type="PANTHER" id="PTHR47354">
    <property type="entry name" value="NADH OXIDOREDUCTASE HCR"/>
    <property type="match status" value="1"/>
</dbReference>
<dbReference type="RefSeq" id="WP_119781048.1">
    <property type="nucleotide sequence ID" value="NZ_QYUK01000011.1"/>
</dbReference>
<evidence type="ECO:0000256" key="1">
    <source>
        <dbReference type="ARBA" id="ARBA00001974"/>
    </source>
</evidence>
<dbReference type="GO" id="GO:0050660">
    <property type="term" value="F:flavin adenine dinucleotide binding"/>
    <property type="evidence" value="ECO:0007669"/>
    <property type="project" value="TreeGrafter"/>
</dbReference>
<dbReference type="InterPro" id="IPR001041">
    <property type="entry name" value="2Fe-2S_ferredoxin-type"/>
</dbReference>
<dbReference type="CDD" id="cd00207">
    <property type="entry name" value="fer2"/>
    <property type="match status" value="1"/>
</dbReference>
<dbReference type="InterPro" id="IPR017938">
    <property type="entry name" value="Riboflavin_synthase-like_b-brl"/>
</dbReference>
<keyword evidence="4" id="KW-0479">Metal-binding</keyword>
<evidence type="ECO:0000256" key="6">
    <source>
        <dbReference type="ARBA" id="ARBA00023002"/>
    </source>
</evidence>
<keyword evidence="7" id="KW-0408">Iron</keyword>
<keyword evidence="2" id="KW-0285">Flavoprotein</keyword>
<dbReference type="GO" id="GO:0016491">
    <property type="term" value="F:oxidoreductase activity"/>
    <property type="evidence" value="ECO:0007669"/>
    <property type="project" value="UniProtKB-KW"/>
</dbReference>
<evidence type="ECO:0000256" key="3">
    <source>
        <dbReference type="ARBA" id="ARBA00022714"/>
    </source>
</evidence>
<reference evidence="11 13" key="1">
    <citation type="submission" date="2018-09" db="EMBL/GenBank/DDBJ databases">
        <authorList>
            <person name="Zhu H."/>
        </authorList>
    </citation>
    <scope>NUCLEOTIDE SEQUENCE [LARGE SCALE GENOMIC DNA]</scope>
    <source>
        <strain evidence="11 13">K1W22B-8</strain>
    </source>
</reference>
<evidence type="ECO:0000256" key="2">
    <source>
        <dbReference type="ARBA" id="ARBA00022630"/>
    </source>
</evidence>
<keyword evidence="13" id="KW-1185">Reference proteome</keyword>
<dbReference type="Pfam" id="PF00970">
    <property type="entry name" value="FAD_binding_6"/>
    <property type="match status" value="1"/>
</dbReference>
<comment type="cofactor">
    <cofactor evidence="1">
        <name>FAD</name>
        <dbReference type="ChEBI" id="CHEBI:57692"/>
    </cofactor>
</comment>
<dbReference type="Gene3D" id="3.40.50.80">
    <property type="entry name" value="Nucleotide-binding domain of ferredoxin-NADP reductase (FNR) module"/>
    <property type="match status" value="1"/>
</dbReference>